<dbReference type="Pfam" id="PF06224">
    <property type="entry name" value="AlkZ-like"/>
    <property type="match status" value="1"/>
</dbReference>
<dbReference type="PANTHER" id="PTHR38479">
    <property type="entry name" value="LMO0824 PROTEIN"/>
    <property type="match status" value="1"/>
</dbReference>
<reference evidence="2" key="1">
    <citation type="journal article" date="2019" name="Int. J. Syst. Evol. Microbiol.">
        <title>The Global Catalogue of Microorganisms (GCM) 10K type strain sequencing project: providing services to taxonomists for standard genome sequencing and annotation.</title>
        <authorList>
            <consortium name="The Broad Institute Genomics Platform"/>
            <consortium name="The Broad Institute Genome Sequencing Center for Infectious Disease"/>
            <person name="Wu L."/>
            <person name="Ma J."/>
        </authorList>
    </citation>
    <scope>NUCLEOTIDE SEQUENCE [LARGE SCALE GENOMIC DNA]</scope>
    <source>
        <strain evidence="2">CGMCC 1.12125</strain>
    </source>
</reference>
<comment type="caution">
    <text evidence="1">The sequence shown here is derived from an EMBL/GenBank/DDBJ whole genome shotgun (WGS) entry which is preliminary data.</text>
</comment>
<dbReference type="RefSeq" id="WP_344229115.1">
    <property type="nucleotide sequence ID" value="NZ_BAAALH010000002.1"/>
</dbReference>
<dbReference type="GO" id="GO:0003677">
    <property type="term" value="F:DNA binding"/>
    <property type="evidence" value="ECO:0007669"/>
    <property type="project" value="UniProtKB-KW"/>
</dbReference>
<dbReference type="Proteomes" id="UP001595965">
    <property type="component" value="Unassembled WGS sequence"/>
</dbReference>
<dbReference type="PANTHER" id="PTHR38479:SF2">
    <property type="entry name" value="WINGED HELIX DNA-BINDING DOMAIN-CONTAINING PROTEIN"/>
    <property type="match status" value="1"/>
</dbReference>
<evidence type="ECO:0000313" key="1">
    <source>
        <dbReference type="EMBL" id="MFC4428996.1"/>
    </source>
</evidence>
<keyword evidence="2" id="KW-1185">Reference proteome</keyword>
<sequence>MMILSSEQVARMRLISQGLVEPLATAVEAARWLTCTQGQDYPGSTVSLALRSVGRSTAAVREAYDAGRIVRSWPMRGTLFAVAAEDLGWILDLTAAQTLKASERRRQELGLDTGVLERAEAVALQTLSGPGLTRSGLLERFTQEGLPVNEGRGYHLIFFLALRGVLCFGPTEGREQRIVLATEWIGSAVRAPGATPERLPGPGRDREDGVRDLLLRYLRSHGPATVEDFCWWSKIGKTQARAALEDLQPDLLSADVDGRKHWMLPDLPDRQAERARATAAPILLPGFDEIVLGYQDRSAVLTRDEEARVVPGRNGVFKGTVLHRGHAVGTWKRSTRRGQPVEVTAFGELPGPVARAVPRLSAALPT</sequence>
<accession>A0ABV8XVU1</accession>
<name>A0ABV8XVU1_9MICC</name>
<evidence type="ECO:0000313" key="2">
    <source>
        <dbReference type="Proteomes" id="UP001595965"/>
    </source>
</evidence>
<dbReference type="InterPro" id="IPR009351">
    <property type="entry name" value="AlkZ-like"/>
</dbReference>
<gene>
    <name evidence="1" type="ORF">ACFO0K_04815</name>
</gene>
<organism evidence="1 2">
    <name type="scientific">Citricoccus alkalitolerans</name>
    <dbReference type="NCBI Taxonomy" id="246603"/>
    <lineage>
        <taxon>Bacteria</taxon>
        <taxon>Bacillati</taxon>
        <taxon>Actinomycetota</taxon>
        <taxon>Actinomycetes</taxon>
        <taxon>Micrococcales</taxon>
        <taxon>Micrococcaceae</taxon>
        <taxon>Citricoccus</taxon>
    </lineage>
</organism>
<keyword evidence="1" id="KW-0238">DNA-binding</keyword>
<dbReference type="EMBL" id="JBHSEN010000001">
    <property type="protein sequence ID" value="MFC4428996.1"/>
    <property type="molecule type" value="Genomic_DNA"/>
</dbReference>
<proteinExistence type="predicted"/>
<protein>
    <submittedName>
        <fullName evidence="1">Winged helix DNA-binding domain-containing protein</fullName>
    </submittedName>
</protein>